<dbReference type="GO" id="GO:0000139">
    <property type="term" value="C:Golgi membrane"/>
    <property type="evidence" value="ECO:0007669"/>
    <property type="project" value="InterPro"/>
</dbReference>
<evidence type="ECO:0000256" key="1">
    <source>
        <dbReference type="ARBA" id="ARBA00004479"/>
    </source>
</evidence>
<proteinExistence type="predicted"/>
<accession>A0A8K0A8U1</accession>
<evidence type="ECO:0000256" key="9">
    <source>
        <dbReference type="ARBA" id="ARBA00024182"/>
    </source>
</evidence>
<dbReference type="GO" id="GO:0017134">
    <property type="term" value="F:fibroblast growth factor binding"/>
    <property type="evidence" value="ECO:0007669"/>
    <property type="project" value="TreeGrafter"/>
</dbReference>
<comment type="subcellular location">
    <subcellularLocation>
        <location evidence="9">Golgi outpost</location>
    </subcellularLocation>
    <subcellularLocation>
        <location evidence="1">Membrane</location>
        <topology evidence="1">Single-pass type I membrane protein</topology>
    </subcellularLocation>
</comment>
<keyword evidence="6 11" id="KW-1133">Transmembrane helix</keyword>
<keyword evidence="8" id="KW-0325">Glycoprotein</keyword>
<evidence type="ECO:0000256" key="4">
    <source>
        <dbReference type="ARBA" id="ARBA00022729"/>
    </source>
</evidence>
<dbReference type="InterPro" id="IPR039728">
    <property type="entry name" value="GLG1"/>
</dbReference>
<evidence type="ECO:0000256" key="8">
    <source>
        <dbReference type="ARBA" id="ARBA00023180"/>
    </source>
</evidence>
<evidence type="ECO:0000313" key="14">
    <source>
        <dbReference type="Proteomes" id="UP000838412"/>
    </source>
</evidence>
<keyword evidence="14" id="KW-1185">Reference proteome</keyword>
<feature type="transmembrane region" description="Helical" evidence="11">
    <location>
        <begin position="1321"/>
        <end position="1339"/>
    </location>
</feature>
<feature type="repeat" description="Cys-rich GLG1" evidence="10">
    <location>
        <begin position="572"/>
        <end position="631"/>
    </location>
</feature>
<feature type="repeat" description="Cys-rich GLG1" evidence="10">
    <location>
        <begin position="905"/>
        <end position="964"/>
    </location>
</feature>
<sequence length="1354" mass="154456">MASVRRVLSAVAVNSVFLLLLAGLTVQEGEQKLHVGSLNQPRAAQKLHRKAAPLQQWQARIPAQNVPVQQVQRVQQQQLPVQGQLRQQVPQGQQAQVQRVQAYNAVPQQNIQQNAAMQPQIPNQPLQPNVPLQQNLAANPPNVLAPLNNAGQQNAPLGQVQSINQQGNPLDLAGGGVGGFAGGLGDGGEDFRDQGQMDLQPLPGKVADINDRNKKLVQKVQNVKNEGRLPEMPKIPPRARNDPQMKVKLDGIPPKLAAPAAANQRSGGKGHMRIADNLACREDVQRLCAHNVRTNNFAILDCLQNDRPKDDDLSPDCHHFLWDYKRNLTKDIRFDQAAYEVCKEPLAKLPECSKLETGQGLVISCLMDHKGNISNQQCHQFLVKMTSIVFSDYHLVENFVKDCTGDIQKFQCGRVSSRDEESQIDHSQGYVINCLQKRIGEKDGLEVRCMKQILRVGELSADDYHEDRALYFACRDDRERFCEKITAGEGKVLKCLVQHKFEHDMSDDCREKLIIRQRLVSQDYKVNYGLAKKCKEDIKHYHCRVDNMPEGKFAKLSFILLCLENAIQKGRQVSGDCQGEMFDMRRQLMSDFQISPEIVLNCRKEIEDLCSGLQKEGRTIHCLMQNGMDDSKTAQNRLSKTCMIAVQSLVKEADAGFDYRMDVALQDACEPVVQTACKDIKPGDAMILSCLMEHLYTPSMVVECEEKLLELQYFISRDWRLDPRMYRKCAKEAERLCNAGPEWNDTNDNLPPGIVFSCLYRHVYRKDETKLSHACAFEVRRVMHQRAVDVRLNPMLEKACLRDLGEYCSENVEKGEVDVFEGATLQIPPDQEMHCLQDNFKNLSKQCSERVGNFTQMSSQDLDLDRIFMMSCAPMIKRYCKDIVDKEEDDGALLQCLIDNKNEHEMNKKCAAGIMHMQLIQLKDYRFSFKFKEACKSDVVKYCRNIKNKADLVNCLSEIVRNDTLMENKHKISKDCRGQLRVELLDRGEDVRLDPKLMQECNRDIQQFCDKEQLGDARILECLKRHKKKLSDGCHVKLFNREREELTDNSVDYGFMRDCKPMVKRFCPQSDPKEVLHCLRKNKNNEFMDERCKKAITQRQIEQAEDYRLDVELQKKCKKDVPKFCRDILAESRSTELEGRVIGCLKAKVGKNRLSPQCEDHIKELMREAAIDYRMDPQLAQGCKEEMTSWCSEEMTNPDTGSVEECLKKKFSEKKITSKMCQTQVLRLLQEGKADIHVDPLLHQSCALDIKHYCAGIPAGEGRQMSCLLEALEDRTVHLQRDCEEKLKSRVEMWEYAAKVAPPETFNELMVQMSASPARNYFVGVICGAVFIILCLGVLTGRMTKRVRAEQKNR</sequence>
<feature type="repeat" description="Cys-rich GLG1" evidence="10">
    <location>
        <begin position="637"/>
        <end position="699"/>
    </location>
</feature>
<feature type="signal peptide" evidence="12">
    <location>
        <begin position="1"/>
        <end position="29"/>
    </location>
</feature>
<dbReference type="PANTHER" id="PTHR11884:SF1">
    <property type="entry name" value="GOLGI APPARATUS PROTEIN 1"/>
    <property type="match status" value="1"/>
</dbReference>
<evidence type="ECO:0000313" key="13">
    <source>
        <dbReference type="EMBL" id="CAH1270211.1"/>
    </source>
</evidence>
<keyword evidence="4 12" id="KW-0732">Signal</keyword>
<dbReference type="PANTHER" id="PTHR11884">
    <property type="entry name" value="SELECTIN LIGAND RELATED"/>
    <property type="match status" value="1"/>
</dbReference>
<dbReference type="EMBL" id="OV696692">
    <property type="protein sequence ID" value="CAH1270211.1"/>
    <property type="molecule type" value="Genomic_DNA"/>
</dbReference>
<reference evidence="13" key="1">
    <citation type="submission" date="2022-01" db="EMBL/GenBank/DDBJ databases">
        <authorList>
            <person name="Braso-Vives M."/>
        </authorList>
    </citation>
    <scope>NUCLEOTIDE SEQUENCE</scope>
</reference>
<keyword evidence="5" id="KW-0677">Repeat</keyword>
<feature type="repeat" description="Cys-rich GLG1" evidence="10">
    <location>
        <begin position="1216"/>
        <end position="1276"/>
    </location>
</feature>
<keyword evidence="7 11" id="KW-0472">Membrane</keyword>
<organism evidence="13 14">
    <name type="scientific">Branchiostoma lanceolatum</name>
    <name type="common">Common lancelet</name>
    <name type="synonym">Amphioxus lanceolatum</name>
    <dbReference type="NCBI Taxonomy" id="7740"/>
    <lineage>
        <taxon>Eukaryota</taxon>
        <taxon>Metazoa</taxon>
        <taxon>Chordata</taxon>
        <taxon>Cephalochordata</taxon>
        <taxon>Leptocardii</taxon>
        <taxon>Amphioxiformes</taxon>
        <taxon>Branchiostomatidae</taxon>
        <taxon>Branchiostoma</taxon>
    </lineage>
</organism>
<name>A0A8K0A8U1_BRALA</name>
<evidence type="ECO:0000256" key="5">
    <source>
        <dbReference type="ARBA" id="ARBA00022737"/>
    </source>
</evidence>
<dbReference type="OrthoDB" id="2015434at2759"/>
<dbReference type="Pfam" id="PF00839">
    <property type="entry name" value="Cys_rich_FGFR"/>
    <property type="match status" value="15"/>
</dbReference>
<evidence type="ECO:0000256" key="2">
    <source>
        <dbReference type="ARBA" id="ARBA00018563"/>
    </source>
</evidence>
<gene>
    <name evidence="13" type="primary">GLG1</name>
    <name evidence="13" type="ORF">BLAG_LOCUS22585</name>
</gene>
<feature type="repeat" description="Cys-rich GLG1" evidence="10">
    <location>
        <begin position="312"/>
        <end position="374"/>
    </location>
</feature>
<evidence type="ECO:0000256" key="10">
    <source>
        <dbReference type="PROSITE-ProRule" id="PRU00622"/>
    </source>
</evidence>
<keyword evidence="3 11" id="KW-0812">Transmembrane</keyword>
<dbReference type="Proteomes" id="UP000838412">
    <property type="component" value="Chromosome 7"/>
</dbReference>
<evidence type="ECO:0000256" key="3">
    <source>
        <dbReference type="ARBA" id="ARBA00022692"/>
    </source>
</evidence>
<feature type="chain" id="PRO_5035474245" description="Golgi apparatus protein 1" evidence="12">
    <location>
        <begin position="30"/>
        <end position="1354"/>
    </location>
</feature>
<feature type="repeat" description="Cys-rich GLG1" evidence="10">
    <location>
        <begin position="971"/>
        <end position="1031"/>
    </location>
</feature>
<evidence type="ECO:0000256" key="11">
    <source>
        <dbReference type="SAM" id="Phobius"/>
    </source>
</evidence>
<feature type="repeat" description="Cys-rich GLG1" evidence="10">
    <location>
        <begin position="444"/>
        <end position="504"/>
    </location>
</feature>
<protein>
    <recommendedName>
        <fullName evidence="2">Golgi apparatus protein 1</fullName>
    </recommendedName>
</protein>
<dbReference type="PROSITE" id="PS51289">
    <property type="entry name" value="GLG1_C_RICH"/>
    <property type="match status" value="8"/>
</dbReference>
<dbReference type="InterPro" id="IPR001893">
    <property type="entry name" value="Cys-rich_GLG1_repeat"/>
</dbReference>
<dbReference type="InterPro" id="IPR017873">
    <property type="entry name" value="Cys-rich_GLG1_repeat_euk"/>
</dbReference>
<evidence type="ECO:0000256" key="7">
    <source>
        <dbReference type="ARBA" id="ARBA00023136"/>
    </source>
</evidence>
<evidence type="ECO:0000256" key="12">
    <source>
        <dbReference type="SAM" id="SignalP"/>
    </source>
</evidence>
<evidence type="ECO:0000256" key="6">
    <source>
        <dbReference type="ARBA" id="ARBA00022989"/>
    </source>
</evidence>
<feature type="repeat" description="Cys-rich GLG1" evidence="10">
    <location>
        <begin position="1153"/>
        <end position="1215"/>
    </location>
</feature>